<evidence type="ECO:0000313" key="3">
    <source>
        <dbReference type="Proteomes" id="UP000006701"/>
    </source>
</evidence>
<protein>
    <submittedName>
        <fullName evidence="2">Uncharacterized protein</fullName>
    </submittedName>
</protein>
<dbReference type="Proteomes" id="UP000006701">
    <property type="component" value="Unassembled WGS sequence"/>
</dbReference>
<dbReference type="KEGG" id="act:ACLA_044210"/>
<evidence type="ECO:0000256" key="1">
    <source>
        <dbReference type="SAM" id="MobiDB-lite"/>
    </source>
</evidence>
<dbReference type="GeneID" id="4707326"/>
<dbReference type="EMBL" id="DS027046">
    <property type="protein sequence ID" value="EAW13701.1"/>
    <property type="molecule type" value="Genomic_DNA"/>
</dbReference>
<name>A1C8R4_ASPCL</name>
<dbReference type="Pfam" id="PF12311">
    <property type="entry name" value="DUF3632"/>
    <property type="match status" value="1"/>
</dbReference>
<dbReference type="RefSeq" id="XP_001275127.1">
    <property type="nucleotide sequence ID" value="XM_001275126.1"/>
</dbReference>
<dbReference type="InterPro" id="IPR053204">
    <property type="entry name" value="Oxopyrrolidines_Biosynth-assoc"/>
</dbReference>
<dbReference type="VEuPathDB" id="FungiDB:ACLA_044210"/>
<dbReference type="OrthoDB" id="3350591at2759"/>
<sequence>MDKQITKSQDSCLAYLDEQISSADENTLNLKLAVLLRSFLTTEDGKITEEIACQIDAYEVDTKTSSDPLAQYDVRTELGEYISILYQLIFTVAQLIPYNDTRQDRIVQLLKDSKASENESDFAELMAETWNECYRDEHELGVDSPELQERCEVWVNFSAFLSRCVKAGLNEYPGGFKYPGLGIHDALDSHGPSTIVWDSRVIVAAQYLVMNGSRIREELFKENEKKGNCKLIGEELWHRWTKRFMEISDQAQHTPEISSAVNEAYNIMKGLDTLVSDAVEEEKVDLSTDDRAQLDEEERVKEVNNEVH</sequence>
<keyword evidence="3" id="KW-1185">Reference proteome</keyword>
<reference evidence="2 3" key="1">
    <citation type="journal article" date="2008" name="PLoS Genet.">
        <title>Genomic islands in the pathogenic filamentous fungus Aspergillus fumigatus.</title>
        <authorList>
            <person name="Fedorova N.D."/>
            <person name="Khaldi N."/>
            <person name="Joardar V.S."/>
            <person name="Maiti R."/>
            <person name="Amedeo P."/>
            <person name="Anderson M.J."/>
            <person name="Crabtree J."/>
            <person name="Silva J.C."/>
            <person name="Badger J.H."/>
            <person name="Albarraq A."/>
            <person name="Angiuoli S."/>
            <person name="Bussey H."/>
            <person name="Bowyer P."/>
            <person name="Cotty P.J."/>
            <person name="Dyer P.S."/>
            <person name="Egan A."/>
            <person name="Galens K."/>
            <person name="Fraser-Liggett C.M."/>
            <person name="Haas B.J."/>
            <person name="Inman J.M."/>
            <person name="Kent R."/>
            <person name="Lemieux S."/>
            <person name="Malavazi I."/>
            <person name="Orvis J."/>
            <person name="Roemer T."/>
            <person name="Ronning C.M."/>
            <person name="Sundaram J.P."/>
            <person name="Sutton G."/>
            <person name="Turner G."/>
            <person name="Venter J.C."/>
            <person name="White O.R."/>
            <person name="Whitty B.R."/>
            <person name="Youngman P."/>
            <person name="Wolfe K.H."/>
            <person name="Goldman G.H."/>
            <person name="Wortman J.R."/>
            <person name="Jiang B."/>
            <person name="Denning D.W."/>
            <person name="Nierman W.C."/>
        </authorList>
    </citation>
    <scope>NUCLEOTIDE SEQUENCE [LARGE SCALE GENOMIC DNA]</scope>
    <source>
        <strain evidence="3">ATCC 1007 / CBS 513.65 / DSM 816 / NCTC 3887 / NRRL 1</strain>
    </source>
</reference>
<organism evidence="2 3">
    <name type="scientific">Aspergillus clavatus (strain ATCC 1007 / CBS 513.65 / DSM 816 / NCTC 3887 / NRRL 1 / QM 1276 / 107)</name>
    <dbReference type="NCBI Taxonomy" id="344612"/>
    <lineage>
        <taxon>Eukaryota</taxon>
        <taxon>Fungi</taxon>
        <taxon>Dikarya</taxon>
        <taxon>Ascomycota</taxon>
        <taxon>Pezizomycotina</taxon>
        <taxon>Eurotiomycetes</taxon>
        <taxon>Eurotiomycetidae</taxon>
        <taxon>Eurotiales</taxon>
        <taxon>Aspergillaceae</taxon>
        <taxon>Aspergillus</taxon>
        <taxon>Aspergillus subgen. Fumigati</taxon>
    </lineage>
</organism>
<dbReference type="AlphaFoldDB" id="A1C8R4"/>
<dbReference type="OMA" id="RNDCFEN"/>
<gene>
    <name evidence="2" type="ORF">ACLA_044210</name>
</gene>
<evidence type="ECO:0000313" key="2">
    <source>
        <dbReference type="EMBL" id="EAW13701.1"/>
    </source>
</evidence>
<dbReference type="InterPro" id="IPR022085">
    <property type="entry name" value="OpdG"/>
</dbReference>
<dbReference type="STRING" id="344612.A1C8R4"/>
<dbReference type="PANTHER" id="PTHR38797">
    <property type="entry name" value="NUCLEAR PORE COMPLEX PROTEIN NUP85-RELATED"/>
    <property type="match status" value="1"/>
</dbReference>
<accession>A1C8R4</accession>
<proteinExistence type="predicted"/>
<dbReference type="HOGENOM" id="CLU_041469_1_0_1"/>
<feature type="region of interest" description="Disordered" evidence="1">
    <location>
        <begin position="285"/>
        <end position="308"/>
    </location>
</feature>
<dbReference type="eggNOG" id="ENOG502SQNN">
    <property type="taxonomic scope" value="Eukaryota"/>
</dbReference>
<dbReference type="PANTHER" id="PTHR38797:SF4">
    <property type="entry name" value="NUCLEAR PORE COMPLEX PROTEIN NUP85"/>
    <property type="match status" value="1"/>
</dbReference>